<dbReference type="PANTHER" id="PTHR30537:SF74">
    <property type="entry name" value="HTH-TYPE TRANSCRIPTIONAL REGULATOR TRPI"/>
    <property type="match status" value="1"/>
</dbReference>
<feature type="domain" description="HTH lysR-type" evidence="5">
    <location>
        <begin position="17"/>
        <end position="74"/>
    </location>
</feature>
<dbReference type="InterPro" id="IPR036390">
    <property type="entry name" value="WH_DNA-bd_sf"/>
</dbReference>
<evidence type="ECO:0000256" key="3">
    <source>
        <dbReference type="ARBA" id="ARBA00023125"/>
    </source>
</evidence>
<gene>
    <name evidence="6" type="ORF">FOC81_01695</name>
</gene>
<sequence length="310" mass="34719">MTNLDALAQASLLRRLPSMKALLFFNVVGRHLNLVRAGEELHLTQGALSRQIKLLEQHLGVALFRRLARGLAFTQEGETLYAYSQQAFGTLDAGLRRLSLVAGRQTLVVSVARSFALRVLAGRLPRFVRAHPWVDLQIDTHRYFADLETSGADVSIRLTDSHFETGHRHRRLTDDISWLVASPAVARRMTARKKEGAPFRPVLLSNSERDDWSRWLAAGNRRVQPEEAALQFNDSATMLQAVEAGMGFCVARSALARDAVEAGTLVRVWKQEMRDGLCYRAISAARGKPALEPFLQWLDEEFPAGAHYHL</sequence>
<dbReference type="Proteomes" id="UP000509782">
    <property type="component" value="Chromosome"/>
</dbReference>
<comment type="similarity">
    <text evidence="1">Belongs to the LysR transcriptional regulatory family.</text>
</comment>
<dbReference type="SUPFAM" id="SSF53850">
    <property type="entry name" value="Periplasmic binding protein-like II"/>
    <property type="match status" value="1"/>
</dbReference>
<evidence type="ECO:0000259" key="5">
    <source>
        <dbReference type="PROSITE" id="PS50931"/>
    </source>
</evidence>
<dbReference type="EMBL" id="CP054569">
    <property type="protein sequence ID" value="QKQ45491.1"/>
    <property type="molecule type" value="Genomic_DNA"/>
</dbReference>
<organism evidence="6 7">
    <name type="scientific">Achromobacter denitrificans</name>
    <name type="common">Alcaligenes denitrificans</name>
    <dbReference type="NCBI Taxonomy" id="32002"/>
    <lineage>
        <taxon>Bacteria</taxon>
        <taxon>Pseudomonadati</taxon>
        <taxon>Pseudomonadota</taxon>
        <taxon>Betaproteobacteria</taxon>
        <taxon>Burkholderiales</taxon>
        <taxon>Alcaligenaceae</taxon>
        <taxon>Achromobacter</taxon>
    </lineage>
</organism>
<dbReference type="Pfam" id="PF03466">
    <property type="entry name" value="LysR_substrate"/>
    <property type="match status" value="1"/>
</dbReference>
<protein>
    <submittedName>
        <fullName evidence="6">LysR family transcriptional regulator</fullName>
    </submittedName>
</protein>
<dbReference type="SUPFAM" id="SSF46785">
    <property type="entry name" value="Winged helix' DNA-binding domain"/>
    <property type="match status" value="1"/>
</dbReference>
<dbReference type="GO" id="GO:0006351">
    <property type="term" value="P:DNA-templated transcription"/>
    <property type="evidence" value="ECO:0007669"/>
    <property type="project" value="TreeGrafter"/>
</dbReference>
<accession>A0A3R9GVB8</accession>
<evidence type="ECO:0000313" key="7">
    <source>
        <dbReference type="Proteomes" id="UP000509782"/>
    </source>
</evidence>
<proteinExistence type="inferred from homology"/>
<evidence type="ECO:0000256" key="1">
    <source>
        <dbReference type="ARBA" id="ARBA00009437"/>
    </source>
</evidence>
<dbReference type="OrthoDB" id="8683153at2"/>
<keyword evidence="4" id="KW-0804">Transcription</keyword>
<dbReference type="GO" id="GO:0043565">
    <property type="term" value="F:sequence-specific DNA binding"/>
    <property type="evidence" value="ECO:0007669"/>
    <property type="project" value="TreeGrafter"/>
</dbReference>
<dbReference type="PANTHER" id="PTHR30537">
    <property type="entry name" value="HTH-TYPE TRANSCRIPTIONAL REGULATOR"/>
    <property type="match status" value="1"/>
</dbReference>
<dbReference type="InterPro" id="IPR036388">
    <property type="entry name" value="WH-like_DNA-bd_sf"/>
</dbReference>
<keyword evidence="2" id="KW-0805">Transcription regulation</keyword>
<dbReference type="RefSeq" id="WP_088147467.1">
    <property type="nucleotide sequence ID" value="NZ_CADIKP010000006.1"/>
</dbReference>
<evidence type="ECO:0000256" key="4">
    <source>
        <dbReference type="ARBA" id="ARBA00023163"/>
    </source>
</evidence>
<dbReference type="PRINTS" id="PR00039">
    <property type="entry name" value="HTHLYSR"/>
</dbReference>
<dbReference type="PROSITE" id="PS50931">
    <property type="entry name" value="HTH_LYSR"/>
    <property type="match status" value="1"/>
</dbReference>
<keyword evidence="3" id="KW-0238">DNA-binding</keyword>
<evidence type="ECO:0000313" key="6">
    <source>
        <dbReference type="EMBL" id="QKQ45491.1"/>
    </source>
</evidence>
<name>A0A3R9GVB8_ACHDE</name>
<evidence type="ECO:0000256" key="2">
    <source>
        <dbReference type="ARBA" id="ARBA00023015"/>
    </source>
</evidence>
<dbReference type="Pfam" id="PF00126">
    <property type="entry name" value="HTH_1"/>
    <property type="match status" value="1"/>
</dbReference>
<dbReference type="InterPro" id="IPR058163">
    <property type="entry name" value="LysR-type_TF_proteobact-type"/>
</dbReference>
<dbReference type="InterPro" id="IPR000847">
    <property type="entry name" value="LysR_HTH_N"/>
</dbReference>
<dbReference type="InterPro" id="IPR005119">
    <property type="entry name" value="LysR_subst-bd"/>
</dbReference>
<dbReference type="Gene3D" id="3.40.190.10">
    <property type="entry name" value="Periplasmic binding protein-like II"/>
    <property type="match status" value="2"/>
</dbReference>
<dbReference type="STRING" id="32002.BVK87_11635"/>
<dbReference type="AlphaFoldDB" id="A0A3R9GVB8"/>
<reference evidence="6 7" key="1">
    <citation type="submission" date="2020-05" db="EMBL/GenBank/DDBJ databases">
        <title>FDA dAtabase for Regulatory Grade micrObial Sequences (FDA-ARGOS): Supporting development and validation of Infectious Disease Dx tests.</title>
        <authorList>
            <person name="Sproer C."/>
            <person name="Gronow S."/>
            <person name="Severitt S."/>
            <person name="Schroder I."/>
            <person name="Tallon L."/>
            <person name="Sadzewicz L."/>
            <person name="Zhao X."/>
            <person name="Vavikolanu K."/>
            <person name="Mehta A."/>
            <person name="Aluvathingal J."/>
            <person name="Nadendla S."/>
            <person name="Myers T."/>
            <person name="Yan Y."/>
            <person name="Sichtig H."/>
        </authorList>
    </citation>
    <scope>NUCLEOTIDE SEQUENCE [LARGE SCALE GENOMIC DNA]</scope>
    <source>
        <strain evidence="6 7">FDAARGOS_787</strain>
    </source>
</reference>
<dbReference type="GO" id="GO:0003700">
    <property type="term" value="F:DNA-binding transcription factor activity"/>
    <property type="evidence" value="ECO:0007669"/>
    <property type="project" value="InterPro"/>
</dbReference>
<dbReference type="Gene3D" id="1.10.10.10">
    <property type="entry name" value="Winged helix-like DNA-binding domain superfamily/Winged helix DNA-binding domain"/>
    <property type="match status" value="1"/>
</dbReference>